<name>C0ER70_NEIFL</name>
<keyword evidence="2" id="KW-1185">Reference proteome</keyword>
<gene>
    <name evidence="1" type="ORF">NEIFLAOT_02470</name>
</gene>
<dbReference type="Proteomes" id="UP000004457">
    <property type="component" value="Unassembled WGS sequence"/>
</dbReference>
<protein>
    <submittedName>
        <fullName evidence="1">Uncharacterized protein</fullName>
    </submittedName>
</protein>
<dbReference type="AlphaFoldDB" id="C0ER70"/>
<evidence type="ECO:0000313" key="1">
    <source>
        <dbReference type="EMBL" id="EEG32436.1"/>
    </source>
</evidence>
<accession>C0ER70</accession>
<sequence length="56" mass="6496">MIPCRPSLRNKLFQNNLSLIRKNSNLCGYILYPHHNFITILLSFRMPVLAVLIQAV</sequence>
<comment type="caution">
    <text evidence="1">The sequence shown here is derived from an EMBL/GenBank/DDBJ whole genome shotgun (WGS) entry which is preliminary data.</text>
</comment>
<reference evidence="1 2" key="1">
    <citation type="submission" date="2009-01" db="EMBL/GenBank/DDBJ databases">
        <authorList>
            <person name="Fulton L."/>
            <person name="Clifton S."/>
            <person name="Chinwalla A.T."/>
            <person name="Mitreva M."/>
            <person name="Sodergren E."/>
            <person name="Weinstock G."/>
            <person name="Clifton S."/>
            <person name="Dooling D.J."/>
            <person name="Fulton B."/>
            <person name="Minx P."/>
            <person name="Pepin K.H."/>
            <person name="Johnson M."/>
            <person name="Bhonagiri V."/>
            <person name="Nash W.E."/>
            <person name="Mardis E.R."/>
            <person name="Wilson R.K."/>
        </authorList>
    </citation>
    <scope>NUCLEOTIDE SEQUENCE [LARGE SCALE GENOMIC DNA]</scope>
    <source>
        <strain evidence="1 2">NRL30031/H210</strain>
    </source>
</reference>
<organism evidence="1 2">
    <name type="scientific">Neisseria flavescens NRL30031/H210</name>
    <dbReference type="NCBI Taxonomy" id="546264"/>
    <lineage>
        <taxon>Bacteria</taxon>
        <taxon>Pseudomonadati</taxon>
        <taxon>Pseudomonadota</taxon>
        <taxon>Betaproteobacteria</taxon>
        <taxon>Neisseriales</taxon>
        <taxon>Neisseriaceae</taxon>
        <taxon>Neisseria</taxon>
    </lineage>
</organism>
<dbReference type="EMBL" id="ACEN01000108">
    <property type="protein sequence ID" value="EEG32436.1"/>
    <property type="molecule type" value="Genomic_DNA"/>
</dbReference>
<proteinExistence type="predicted"/>
<evidence type="ECO:0000313" key="2">
    <source>
        <dbReference type="Proteomes" id="UP000004457"/>
    </source>
</evidence>